<dbReference type="VEuPathDB" id="FungiDB:AMAG_18810"/>
<evidence type="ECO:0000313" key="2">
    <source>
        <dbReference type="EMBL" id="KNE62104.1"/>
    </source>
</evidence>
<dbReference type="Proteomes" id="UP000054350">
    <property type="component" value="Unassembled WGS sequence"/>
</dbReference>
<protein>
    <recommendedName>
        <fullName evidence="4">F-box domain-containing protein</fullName>
    </recommendedName>
</protein>
<gene>
    <name evidence="2" type="ORF">AMAG_18810</name>
</gene>
<keyword evidence="1" id="KW-0732">Signal</keyword>
<feature type="chain" id="PRO_5005548120" description="F-box domain-containing protein" evidence="1">
    <location>
        <begin position="19"/>
        <end position="336"/>
    </location>
</feature>
<evidence type="ECO:0008006" key="4">
    <source>
        <dbReference type="Google" id="ProtNLM"/>
    </source>
</evidence>
<dbReference type="EMBL" id="GG745339">
    <property type="protein sequence ID" value="KNE62104.1"/>
    <property type="molecule type" value="Genomic_DNA"/>
</dbReference>
<proteinExistence type="predicted"/>
<name>A0A0L0SI22_ALLM3</name>
<sequence length="336" mass="37346">MVKFTTAIIFIWVIKTECGRRDVCEVVSTRQRGARGTDMLALGSRALSDNYHRWRVAIVDVAAVQFLLLRRRFRLRVRGRARLARARRTSSGDVRVHISGPDLDALPLLTTLTLPDRIIWSTAPRLLSALKHLIASPDAISELAADTCSRNLTTLAVTIRDPEVRALPPHAPLRREMMQVVSPSVLSTLSRSTVLETVQLRSVVDYSRLLAPLTLEYHSSHPLWPMLPTLPTSGRFASALTIHVGNVDDMIVAVHEIVAVVQWATARRALEVYKFLAFNYGGPRFGCSTEEERSAVMSVVSLWGEWSGPSSRQGFCQERLGNLHQPGRSAEQAGPE</sequence>
<dbReference type="AlphaFoldDB" id="A0A0L0SI22"/>
<evidence type="ECO:0000313" key="3">
    <source>
        <dbReference type="Proteomes" id="UP000054350"/>
    </source>
</evidence>
<evidence type="ECO:0000256" key="1">
    <source>
        <dbReference type="SAM" id="SignalP"/>
    </source>
</evidence>
<feature type="signal peptide" evidence="1">
    <location>
        <begin position="1"/>
        <end position="18"/>
    </location>
</feature>
<organism evidence="2 3">
    <name type="scientific">Allomyces macrogynus (strain ATCC 38327)</name>
    <name type="common">Allomyces javanicus var. macrogynus</name>
    <dbReference type="NCBI Taxonomy" id="578462"/>
    <lineage>
        <taxon>Eukaryota</taxon>
        <taxon>Fungi</taxon>
        <taxon>Fungi incertae sedis</taxon>
        <taxon>Blastocladiomycota</taxon>
        <taxon>Blastocladiomycetes</taxon>
        <taxon>Blastocladiales</taxon>
        <taxon>Blastocladiaceae</taxon>
        <taxon>Allomyces</taxon>
    </lineage>
</organism>
<keyword evidence="3" id="KW-1185">Reference proteome</keyword>
<accession>A0A0L0SI22</accession>
<reference evidence="3" key="2">
    <citation type="submission" date="2009-11" db="EMBL/GenBank/DDBJ databases">
        <title>The Genome Sequence of Allomyces macrogynus strain ATCC 38327.</title>
        <authorList>
            <consortium name="The Broad Institute Genome Sequencing Platform"/>
            <person name="Russ C."/>
            <person name="Cuomo C."/>
            <person name="Shea T."/>
            <person name="Young S.K."/>
            <person name="Zeng Q."/>
            <person name="Koehrsen M."/>
            <person name="Haas B."/>
            <person name="Borodovsky M."/>
            <person name="Guigo R."/>
            <person name="Alvarado L."/>
            <person name="Berlin A."/>
            <person name="Borenstein D."/>
            <person name="Chen Z."/>
            <person name="Engels R."/>
            <person name="Freedman E."/>
            <person name="Gellesch M."/>
            <person name="Goldberg J."/>
            <person name="Griggs A."/>
            <person name="Gujja S."/>
            <person name="Heiman D."/>
            <person name="Hepburn T."/>
            <person name="Howarth C."/>
            <person name="Jen D."/>
            <person name="Larson L."/>
            <person name="Lewis B."/>
            <person name="Mehta T."/>
            <person name="Park D."/>
            <person name="Pearson M."/>
            <person name="Roberts A."/>
            <person name="Saif S."/>
            <person name="Shenoy N."/>
            <person name="Sisk P."/>
            <person name="Stolte C."/>
            <person name="Sykes S."/>
            <person name="Walk T."/>
            <person name="White J."/>
            <person name="Yandava C."/>
            <person name="Burger G."/>
            <person name="Gray M.W."/>
            <person name="Holland P.W.H."/>
            <person name="King N."/>
            <person name="Lang F.B.F."/>
            <person name="Roger A.J."/>
            <person name="Ruiz-Trillo I."/>
            <person name="Lander E."/>
            <person name="Nusbaum C."/>
        </authorList>
    </citation>
    <scope>NUCLEOTIDE SEQUENCE [LARGE SCALE GENOMIC DNA]</scope>
    <source>
        <strain evidence="3">ATCC 38327</strain>
    </source>
</reference>
<reference evidence="2 3" key="1">
    <citation type="submission" date="2009-11" db="EMBL/GenBank/DDBJ databases">
        <title>Annotation of Allomyces macrogynus ATCC 38327.</title>
        <authorList>
            <consortium name="The Broad Institute Genome Sequencing Platform"/>
            <person name="Russ C."/>
            <person name="Cuomo C."/>
            <person name="Burger G."/>
            <person name="Gray M.W."/>
            <person name="Holland P.W.H."/>
            <person name="King N."/>
            <person name="Lang F.B.F."/>
            <person name="Roger A.J."/>
            <person name="Ruiz-Trillo I."/>
            <person name="Young S.K."/>
            <person name="Zeng Q."/>
            <person name="Gargeya S."/>
            <person name="Fitzgerald M."/>
            <person name="Haas B."/>
            <person name="Abouelleil A."/>
            <person name="Alvarado L."/>
            <person name="Arachchi H.M."/>
            <person name="Berlin A."/>
            <person name="Chapman S.B."/>
            <person name="Gearin G."/>
            <person name="Goldberg J."/>
            <person name="Griggs A."/>
            <person name="Gujja S."/>
            <person name="Hansen M."/>
            <person name="Heiman D."/>
            <person name="Howarth C."/>
            <person name="Larimer J."/>
            <person name="Lui A."/>
            <person name="MacDonald P.J.P."/>
            <person name="McCowen C."/>
            <person name="Montmayeur A."/>
            <person name="Murphy C."/>
            <person name="Neiman D."/>
            <person name="Pearson M."/>
            <person name="Priest M."/>
            <person name="Roberts A."/>
            <person name="Saif S."/>
            <person name="Shea T."/>
            <person name="Sisk P."/>
            <person name="Stolte C."/>
            <person name="Sykes S."/>
            <person name="Wortman J."/>
            <person name="Nusbaum C."/>
            <person name="Birren B."/>
        </authorList>
    </citation>
    <scope>NUCLEOTIDE SEQUENCE [LARGE SCALE GENOMIC DNA]</scope>
    <source>
        <strain evidence="2 3">ATCC 38327</strain>
    </source>
</reference>